<accession>A0A2M8F3A6</accession>
<dbReference type="InterPro" id="IPR041110">
    <property type="entry name" value="PBECR2"/>
</dbReference>
<gene>
    <name evidence="2" type="ORF">CO051_01050</name>
</gene>
<name>A0A2M8F3A6_9BACT</name>
<evidence type="ECO:0000313" key="3">
    <source>
        <dbReference type="Proteomes" id="UP000231383"/>
    </source>
</evidence>
<dbReference type="Pfam" id="PF18810">
    <property type="entry name" value="PBECR2"/>
    <property type="match status" value="1"/>
</dbReference>
<evidence type="ECO:0000259" key="1">
    <source>
        <dbReference type="Pfam" id="PF18810"/>
    </source>
</evidence>
<proteinExistence type="predicted"/>
<dbReference type="Proteomes" id="UP000231383">
    <property type="component" value="Unassembled WGS sequence"/>
</dbReference>
<dbReference type="EMBL" id="PFSC01000028">
    <property type="protein sequence ID" value="PJC33775.1"/>
    <property type="molecule type" value="Genomic_DNA"/>
</dbReference>
<protein>
    <recommendedName>
        <fullName evidence="1">Phage-Barnase-EndoU-ColicinE5/D-RelE like nuclease 2 domain-containing protein</fullName>
    </recommendedName>
</protein>
<reference evidence="3" key="1">
    <citation type="submission" date="2017-09" db="EMBL/GenBank/DDBJ databases">
        <title>Depth-based differentiation of microbial function through sediment-hosted aquifers and enrichment of novel symbionts in the deep terrestrial subsurface.</title>
        <authorList>
            <person name="Probst A.J."/>
            <person name="Ladd B."/>
            <person name="Jarett J.K."/>
            <person name="Geller-Mcgrath D.E."/>
            <person name="Sieber C.M.K."/>
            <person name="Emerson J.B."/>
            <person name="Anantharaman K."/>
            <person name="Thomas B.C."/>
            <person name="Malmstrom R."/>
            <person name="Stieglmeier M."/>
            <person name="Klingl A."/>
            <person name="Woyke T."/>
            <person name="Ryan C.M."/>
            <person name="Banfield J.F."/>
        </authorList>
    </citation>
    <scope>NUCLEOTIDE SEQUENCE [LARGE SCALE GENOMIC DNA]</scope>
</reference>
<evidence type="ECO:0000313" key="2">
    <source>
        <dbReference type="EMBL" id="PJC33775.1"/>
    </source>
</evidence>
<dbReference type="AlphaFoldDB" id="A0A2M8F3A6"/>
<feature type="domain" description="Phage-Barnase-EndoU-ColicinE5/D-RelE like nuclease 2" evidence="1">
    <location>
        <begin position="5"/>
        <end position="94"/>
    </location>
</feature>
<comment type="caution">
    <text evidence="2">The sequence shown here is derived from an EMBL/GenBank/DDBJ whole genome shotgun (WGS) entry which is preliminary data.</text>
</comment>
<organism evidence="2 3">
    <name type="scientific">Candidatus Roizmanbacteria bacterium CG_4_9_14_0_2_um_filter_39_13</name>
    <dbReference type="NCBI Taxonomy" id="1974839"/>
    <lineage>
        <taxon>Bacteria</taxon>
        <taxon>Candidatus Roizmaniibacteriota</taxon>
    </lineage>
</organism>
<sequence length="104" mass="12653">MSHQTFKSRSDVPIRLTSERLAHILENHQEMMSYVFELEVIIRDPDYIIEGKQQERISLREYKNYYLVVIYKEDQNTKDGFIITAFKTTNIQYYSRKNILWKKI</sequence>